<dbReference type="InterPro" id="IPR000182">
    <property type="entry name" value="GNAT_dom"/>
</dbReference>
<protein>
    <submittedName>
        <fullName evidence="2">GNAT family N-acetyltransferase</fullName>
        <ecNumber evidence="2">2.3.-.-</ecNumber>
    </submittedName>
</protein>
<dbReference type="EC" id="2.3.-.-" evidence="2"/>
<comment type="caution">
    <text evidence="2">The sequence shown here is derived from an EMBL/GenBank/DDBJ whole genome shotgun (WGS) entry which is preliminary data.</text>
</comment>
<reference evidence="3" key="1">
    <citation type="journal article" date="2019" name="Int. J. Syst. Evol. Microbiol.">
        <title>The Global Catalogue of Microorganisms (GCM) 10K type strain sequencing project: providing services to taxonomists for standard genome sequencing and annotation.</title>
        <authorList>
            <consortium name="The Broad Institute Genomics Platform"/>
            <consortium name="The Broad Institute Genome Sequencing Center for Infectious Disease"/>
            <person name="Wu L."/>
            <person name="Ma J."/>
        </authorList>
    </citation>
    <scope>NUCLEOTIDE SEQUENCE [LARGE SCALE GENOMIC DNA]</scope>
    <source>
        <strain evidence="3">JCM 12607</strain>
    </source>
</reference>
<dbReference type="InterPro" id="IPR016181">
    <property type="entry name" value="Acyl_CoA_acyltransferase"/>
</dbReference>
<dbReference type="GO" id="GO:0016746">
    <property type="term" value="F:acyltransferase activity"/>
    <property type="evidence" value="ECO:0007669"/>
    <property type="project" value="UniProtKB-KW"/>
</dbReference>
<gene>
    <name evidence="2" type="ORF">ACFQ2K_02775</name>
</gene>
<proteinExistence type="predicted"/>
<keyword evidence="2" id="KW-0012">Acyltransferase</keyword>
<dbReference type="Gene3D" id="3.40.630.30">
    <property type="match status" value="1"/>
</dbReference>
<feature type="domain" description="N-acetyltransferase" evidence="1">
    <location>
        <begin position="17"/>
        <end position="181"/>
    </location>
</feature>
<keyword evidence="2" id="KW-0808">Transferase</keyword>
<sequence>MTTDIELRRYTTHHRTAQLRTLLLDVYAEVYAKEAQTDPFCAVDRFAEGLTSWMTHPNWTCVVGYDHGQPVGYAYGAPLYPASGWWGGLLTDVPAGTITETGTRTYALSELMVRTPWRKTGTARRLHDELLSTRPENRATLLVLKDHPKVRALYESWGWQTLGDLRPRIPNAPLFHSMLLDLPPDHRTAVAI</sequence>
<evidence type="ECO:0000259" key="1">
    <source>
        <dbReference type="PROSITE" id="PS51186"/>
    </source>
</evidence>
<dbReference type="EMBL" id="JBHTGL010000005">
    <property type="protein sequence ID" value="MFD0621878.1"/>
    <property type="molecule type" value="Genomic_DNA"/>
</dbReference>
<evidence type="ECO:0000313" key="3">
    <source>
        <dbReference type="Proteomes" id="UP001596915"/>
    </source>
</evidence>
<dbReference type="Pfam" id="PF00583">
    <property type="entry name" value="Acetyltransf_1"/>
    <property type="match status" value="1"/>
</dbReference>
<name>A0ABW2WQW1_9ACTN</name>
<dbReference type="SUPFAM" id="SSF55729">
    <property type="entry name" value="Acyl-CoA N-acyltransferases (Nat)"/>
    <property type="match status" value="1"/>
</dbReference>
<dbReference type="PROSITE" id="PS51186">
    <property type="entry name" value="GNAT"/>
    <property type="match status" value="1"/>
</dbReference>
<accession>A0ABW2WQW1</accession>
<evidence type="ECO:0000313" key="2">
    <source>
        <dbReference type="EMBL" id="MFD0621878.1"/>
    </source>
</evidence>
<organism evidence="2 3">
    <name type="scientific">Streptomyces sanglieri</name>
    <dbReference type="NCBI Taxonomy" id="193460"/>
    <lineage>
        <taxon>Bacteria</taxon>
        <taxon>Bacillati</taxon>
        <taxon>Actinomycetota</taxon>
        <taxon>Actinomycetes</taxon>
        <taxon>Kitasatosporales</taxon>
        <taxon>Streptomycetaceae</taxon>
        <taxon>Streptomyces</taxon>
    </lineage>
</organism>
<keyword evidence="3" id="KW-1185">Reference proteome</keyword>
<dbReference type="Proteomes" id="UP001596915">
    <property type="component" value="Unassembled WGS sequence"/>
</dbReference>